<organism evidence="2 3">
    <name type="scientific">Mycolicibacterium chlorophenolicum</name>
    <dbReference type="NCBI Taxonomy" id="37916"/>
    <lineage>
        <taxon>Bacteria</taxon>
        <taxon>Bacillati</taxon>
        <taxon>Actinomycetota</taxon>
        <taxon>Actinomycetes</taxon>
        <taxon>Mycobacteriales</taxon>
        <taxon>Mycobacteriaceae</taxon>
        <taxon>Mycolicibacterium</taxon>
    </lineage>
</organism>
<sequence length="212" mass="23480">MSKRYGAIAFTDDVRAVQAEHGSETFYGRKADAGARSPGPDPLTEDEKEFLAERDGFYLASIGETGWPYVQFRGGTAGFVHVLDDRTIGWADFRGNLQYISTGNMAGDDRVALIAVDYAHRRRLKIFGHARIVTADEDADLLHSLSDDSYDAVVERAVVVAVEAYDWNCPQHITPRFTVAELDSALAPTRSRLAALEAENADLRKRLSQRNS</sequence>
<dbReference type="InterPro" id="IPR011576">
    <property type="entry name" value="Pyridox_Oxase_N"/>
</dbReference>
<dbReference type="STRING" id="37916.MCHLDSM_06718"/>
<dbReference type="RefSeq" id="WP_048473687.1">
    <property type="nucleotide sequence ID" value="NZ_JYNL01000069.1"/>
</dbReference>
<dbReference type="Gene3D" id="2.30.110.10">
    <property type="entry name" value="Electron Transport, Fmn-binding Protein, Chain A"/>
    <property type="match status" value="1"/>
</dbReference>
<gene>
    <name evidence="2" type="ORF">MCHLDSM_06718</name>
</gene>
<dbReference type="EMBL" id="JYNL01000069">
    <property type="protein sequence ID" value="KMO67469.1"/>
    <property type="molecule type" value="Genomic_DNA"/>
</dbReference>
<dbReference type="SUPFAM" id="SSF50475">
    <property type="entry name" value="FMN-binding split barrel"/>
    <property type="match status" value="1"/>
</dbReference>
<proteinExistence type="predicted"/>
<dbReference type="Pfam" id="PF01243">
    <property type="entry name" value="PNPOx_N"/>
    <property type="match status" value="1"/>
</dbReference>
<reference evidence="2 3" key="1">
    <citation type="journal article" date="2015" name="Genome Biol. Evol.">
        <title>Characterization of Three Mycobacterium spp. with Potential Use in Bioremediation by Genome Sequencing and Comparative Genomics.</title>
        <authorList>
            <person name="Das S."/>
            <person name="Pettersson B.M."/>
            <person name="Behra P.R."/>
            <person name="Ramesh M."/>
            <person name="Dasgupta S."/>
            <person name="Bhattacharya A."/>
            <person name="Kirsebom L.A."/>
        </authorList>
    </citation>
    <scope>NUCLEOTIDE SEQUENCE [LARGE SCALE GENOMIC DNA]</scope>
    <source>
        <strain evidence="2 3">DSM 43826</strain>
    </source>
</reference>
<accession>A0A0J6VB89</accession>
<dbReference type="InterPro" id="IPR012349">
    <property type="entry name" value="Split_barrel_FMN-bd"/>
</dbReference>
<dbReference type="AlphaFoldDB" id="A0A0J6VB89"/>
<feature type="domain" description="Pyridoxamine 5'-phosphate oxidase N-terminal" evidence="1">
    <location>
        <begin position="43"/>
        <end position="142"/>
    </location>
</feature>
<dbReference type="Proteomes" id="UP000036513">
    <property type="component" value="Unassembled WGS sequence"/>
</dbReference>
<evidence type="ECO:0000313" key="2">
    <source>
        <dbReference type="EMBL" id="KMO67469.1"/>
    </source>
</evidence>
<evidence type="ECO:0000313" key="3">
    <source>
        <dbReference type="Proteomes" id="UP000036513"/>
    </source>
</evidence>
<name>A0A0J6VB89_9MYCO</name>
<dbReference type="PANTHER" id="PTHR42815">
    <property type="entry name" value="FAD-BINDING, PUTATIVE (AFU_ORTHOLOGUE AFUA_6G07600)-RELATED"/>
    <property type="match status" value="1"/>
</dbReference>
<keyword evidence="3" id="KW-1185">Reference proteome</keyword>
<dbReference type="PATRIC" id="fig|37916.4.peg.6735"/>
<dbReference type="SMR" id="A0A0J6VB89"/>
<protein>
    <submittedName>
        <fullName evidence="2">Pyridoxamine 5'-phosphate oxidase</fullName>
    </submittedName>
</protein>
<comment type="caution">
    <text evidence="2">The sequence shown here is derived from an EMBL/GenBank/DDBJ whole genome shotgun (WGS) entry which is preliminary data.</text>
</comment>
<evidence type="ECO:0000259" key="1">
    <source>
        <dbReference type="Pfam" id="PF01243"/>
    </source>
</evidence>
<dbReference type="PANTHER" id="PTHR42815:SF2">
    <property type="entry name" value="FAD-BINDING, PUTATIVE (AFU_ORTHOLOGUE AFUA_6G07600)-RELATED"/>
    <property type="match status" value="1"/>
</dbReference>